<accession>A1ZCP9</accession>
<organism evidence="1 2">
    <name type="scientific">Microscilla marina ATCC 23134</name>
    <dbReference type="NCBI Taxonomy" id="313606"/>
    <lineage>
        <taxon>Bacteria</taxon>
        <taxon>Pseudomonadati</taxon>
        <taxon>Bacteroidota</taxon>
        <taxon>Cytophagia</taxon>
        <taxon>Cytophagales</taxon>
        <taxon>Microscillaceae</taxon>
        <taxon>Microscilla</taxon>
    </lineage>
</organism>
<sequence length="57" mass="6703">MKKLLSFTKNNLLFKSNGDKKKTKTKPRKKKTDFEFQFAMGKVIEEPLSFYANDLDN</sequence>
<gene>
    <name evidence="1" type="ORF">M23134_02080</name>
</gene>
<reference evidence="1 2" key="1">
    <citation type="submission" date="2007-01" db="EMBL/GenBank/DDBJ databases">
        <authorList>
            <person name="Haygood M."/>
            <person name="Podell S."/>
            <person name="Anderson C."/>
            <person name="Hopkinson B."/>
            <person name="Roe K."/>
            <person name="Barbeau K."/>
            <person name="Gaasterland T."/>
            <person name="Ferriera S."/>
            <person name="Johnson J."/>
            <person name="Kravitz S."/>
            <person name="Beeson K."/>
            <person name="Sutton G."/>
            <person name="Rogers Y.-H."/>
            <person name="Friedman R."/>
            <person name="Frazier M."/>
            <person name="Venter J.C."/>
        </authorList>
    </citation>
    <scope>NUCLEOTIDE SEQUENCE [LARGE SCALE GENOMIC DNA]</scope>
    <source>
        <strain evidence="1 2">ATCC 23134</strain>
    </source>
</reference>
<name>A1ZCP9_MICM2</name>
<proteinExistence type="predicted"/>
<dbReference type="AlphaFoldDB" id="A1ZCP9"/>
<dbReference type="Proteomes" id="UP000004095">
    <property type="component" value="Unassembled WGS sequence"/>
</dbReference>
<dbReference type="RefSeq" id="WP_002692983.1">
    <property type="nucleotide sequence ID" value="NZ_AAWS01000001.1"/>
</dbReference>
<dbReference type="EMBL" id="AAWS01000001">
    <property type="protein sequence ID" value="EAY32051.1"/>
    <property type="molecule type" value="Genomic_DNA"/>
</dbReference>
<comment type="caution">
    <text evidence="1">The sequence shown here is derived from an EMBL/GenBank/DDBJ whole genome shotgun (WGS) entry which is preliminary data.</text>
</comment>
<evidence type="ECO:0000313" key="2">
    <source>
        <dbReference type="Proteomes" id="UP000004095"/>
    </source>
</evidence>
<keyword evidence="2" id="KW-1185">Reference proteome</keyword>
<protein>
    <submittedName>
        <fullName evidence="1">Uncharacterized protein</fullName>
    </submittedName>
</protein>
<evidence type="ECO:0000313" key="1">
    <source>
        <dbReference type="EMBL" id="EAY32051.1"/>
    </source>
</evidence>